<comment type="caution">
    <text evidence="3">The sequence shown here is derived from an EMBL/GenBank/DDBJ whole genome shotgun (WGS) entry which is preliminary data.</text>
</comment>
<protein>
    <submittedName>
        <fullName evidence="3">E9imm peptide</fullName>
    </submittedName>
</protein>
<reference evidence="3 4" key="1">
    <citation type="submission" date="2007-01" db="EMBL/GenBank/DDBJ databases">
        <authorList>
            <person name="Haygood M."/>
            <person name="Podell S."/>
            <person name="Anderson C."/>
            <person name="Hopkinson B."/>
            <person name="Roe K."/>
            <person name="Barbeau K."/>
            <person name="Gaasterland T."/>
            <person name="Ferriera S."/>
            <person name="Johnson J."/>
            <person name="Kravitz S."/>
            <person name="Beeson K."/>
            <person name="Sutton G."/>
            <person name="Rogers Y.-H."/>
            <person name="Friedman R."/>
            <person name="Frazier M."/>
            <person name="Venter J.C."/>
        </authorList>
    </citation>
    <scope>NUCLEOTIDE SEQUENCE [LARGE SCALE GENOMIC DNA]</scope>
    <source>
        <strain evidence="3 4">ATCC 23134</strain>
    </source>
</reference>
<gene>
    <name evidence="3" type="ORF">M23134_05842</name>
</gene>
<dbReference type="Proteomes" id="UP000004095">
    <property type="component" value="Unassembled WGS sequence"/>
</dbReference>
<evidence type="ECO:0000256" key="1">
    <source>
        <dbReference type="ARBA" id="ARBA00009346"/>
    </source>
</evidence>
<sequence>MNKEELIDLVKTIIACKGTEEEMNALIDLFDENVPHPEGSDFIFMKKHEGLTPEEIANKVMNYQPIIIPSSNTGQA</sequence>
<dbReference type="AlphaFoldDB" id="A1ZXJ2"/>
<dbReference type="RefSeq" id="WP_002703912.1">
    <property type="nucleotide sequence ID" value="NZ_AAWS01000059.1"/>
</dbReference>
<dbReference type="eggNOG" id="ENOG5030Y6C">
    <property type="taxonomic scope" value="Bacteria"/>
</dbReference>
<evidence type="ECO:0000313" key="4">
    <source>
        <dbReference type="Proteomes" id="UP000004095"/>
    </source>
</evidence>
<dbReference type="SUPFAM" id="SSF47345">
    <property type="entry name" value="Colicin E immunity proteins"/>
    <property type="match status" value="1"/>
</dbReference>
<dbReference type="OrthoDB" id="6555806at2"/>
<dbReference type="EMBL" id="AAWS01000059">
    <property type="protein sequence ID" value="EAY24867.1"/>
    <property type="molecule type" value="Genomic_DNA"/>
</dbReference>
<keyword evidence="4" id="KW-1185">Reference proteome</keyword>
<dbReference type="Gene3D" id="1.10.1200.20">
    <property type="entry name" value="Colicin E immunity protein"/>
    <property type="match status" value="1"/>
</dbReference>
<evidence type="ECO:0000256" key="2">
    <source>
        <dbReference type="ARBA" id="ARBA00023025"/>
    </source>
</evidence>
<proteinExistence type="inferred from homology"/>
<dbReference type="InterPro" id="IPR035900">
    <property type="entry name" value="Colicin_E_sf"/>
</dbReference>
<dbReference type="GO" id="GO:0015643">
    <property type="term" value="F:toxic substance binding"/>
    <property type="evidence" value="ECO:0007669"/>
    <property type="project" value="InterPro"/>
</dbReference>
<comment type="similarity">
    <text evidence="1">Belongs to the colicins ColE2/ColE8/ColE9 and pyocins S1/S2 family.</text>
</comment>
<organism evidence="3 4">
    <name type="scientific">Microscilla marina ATCC 23134</name>
    <dbReference type="NCBI Taxonomy" id="313606"/>
    <lineage>
        <taxon>Bacteria</taxon>
        <taxon>Pseudomonadati</taxon>
        <taxon>Bacteroidota</taxon>
        <taxon>Cytophagia</taxon>
        <taxon>Cytophagales</taxon>
        <taxon>Microscillaceae</taxon>
        <taxon>Microscilla</taxon>
    </lineage>
</organism>
<keyword evidence="2" id="KW-0079">Bacteriocin immunity</keyword>
<dbReference type="Pfam" id="PF01320">
    <property type="entry name" value="Colicin_Pyocin"/>
    <property type="match status" value="1"/>
</dbReference>
<accession>A1ZXJ2</accession>
<evidence type="ECO:0000313" key="3">
    <source>
        <dbReference type="EMBL" id="EAY24867.1"/>
    </source>
</evidence>
<dbReference type="InterPro" id="IPR000290">
    <property type="entry name" value="Colicin_pyocin"/>
</dbReference>
<dbReference type="GO" id="GO:0030153">
    <property type="term" value="P:bacteriocin immunity"/>
    <property type="evidence" value="ECO:0007669"/>
    <property type="project" value="UniProtKB-KW"/>
</dbReference>
<name>A1ZXJ2_MICM2</name>